<protein>
    <submittedName>
        <fullName evidence="3">FAD dependent oxidoreductase</fullName>
    </submittedName>
</protein>
<dbReference type="Gene3D" id="3.50.50.60">
    <property type="entry name" value="FAD/NAD(P)-binding domain"/>
    <property type="match status" value="1"/>
</dbReference>
<accession>A0A0S2DIN0</accession>
<dbReference type="EMBL" id="CP013140">
    <property type="protein sequence ID" value="ALN58265.1"/>
    <property type="molecule type" value="Genomic_DNA"/>
</dbReference>
<evidence type="ECO:0000256" key="1">
    <source>
        <dbReference type="ARBA" id="ARBA00023002"/>
    </source>
</evidence>
<dbReference type="Gene3D" id="3.30.9.10">
    <property type="entry name" value="D-Amino Acid Oxidase, subunit A, domain 2"/>
    <property type="match status" value="1"/>
</dbReference>
<dbReference type="STRING" id="69.GLE_2917"/>
<dbReference type="SUPFAM" id="SSF51905">
    <property type="entry name" value="FAD/NAD(P)-binding domain"/>
    <property type="match status" value="1"/>
</dbReference>
<dbReference type="OrthoDB" id="6925984at2"/>
<dbReference type="InterPro" id="IPR006076">
    <property type="entry name" value="FAD-dep_OxRdtase"/>
</dbReference>
<dbReference type="AlphaFoldDB" id="A0A0S2DIN0"/>
<dbReference type="PATRIC" id="fig|69.6.peg.2879"/>
<dbReference type="InterPro" id="IPR036188">
    <property type="entry name" value="FAD/NAD-bd_sf"/>
</dbReference>
<dbReference type="Proteomes" id="UP000061569">
    <property type="component" value="Chromosome"/>
</dbReference>
<gene>
    <name evidence="3" type="ORF">GLE_2917</name>
</gene>
<dbReference type="GO" id="GO:0005737">
    <property type="term" value="C:cytoplasm"/>
    <property type="evidence" value="ECO:0007669"/>
    <property type="project" value="TreeGrafter"/>
</dbReference>
<feature type="domain" description="FAD dependent oxidoreductase" evidence="2">
    <location>
        <begin position="29"/>
        <end position="380"/>
    </location>
</feature>
<organism evidence="3 4">
    <name type="scientific">Lysobacter enzymogenes</name>
    <dbReference type="NCBI Taxonomy" id="69"/>
    <lineage>
        <taxon>Bacteria</taxon>
        <taxon>Pseudomonadati</taxon>
        <taxon>Pseudomonadota</taxon>
        <taxon>Gammaproteobacteria</taxon>
        <taxon>Lysobacterales</taxon>
        <taxon>Lysobacteraceae</taxon>
        <taxon>Lysobacter</taxon>
    </lineage>
</organism>
<keyword evidence="1" id="KW-0560">Oxidoreductase</keyword>
<proteinExistence type="predicted"/>
<sequence length="431" mass="48101">MSILADHYYRASLDADRAWPALEESTRARVCVIGGGFAGLNTALGLAERGVGEVVLLEAQRVGYGASGRNGGFVFGGFSRGEDALLRELGPQRARALYQGTLDAVELIRARIRRYGIDCDATEAGAIWANWFADPEVLRARQRLLAEHFGVEWQWWPRERLRERVRSARYNDALFEPQAFHFHPLKYAQGIAAQAQALGVRVHEGSPALALERDGEGWQVRSERGEVRAEQVVLACGGYLAGLRREVDAAVMPIATYVMVTQPLGELLDGALQTRAAIYDSRFAFDYYRPLRDGRLLWGGRISVRDRSPRQVQRVLYRDLLRVFPQLAGVRIDYAWSGLMSYARHQMPQVGRIGEGLWLAQAFGGHGVAPTTFAGERLAAAIAEGDERWRELSGYGVVSAFKPAGLVAAQASYAWAQFKDWFKDKSERRDR</sequence>
<dbReference type="PANTHER" id="PTHR13847:SF281">
    <property type="entry name" value="FAD DEPENDENT OXIDOREDUCTASE DOMAIN-CONTAINING PROTEIN"/>
    <property type="match status" value="1"/>
</dbReference>
<evidence type="ECO:0000313" key="3">
    <source>
        <dbReference type="EMBL" id="ALN58265.1"/>
    </source>
</evidence>
<dbReference type="Pfam" id="PF01266">
    <property type="entry name" value="DAO"/>
    <property type="match status" value="1"/>
</dbReference>
<evidence type="ECO:0000259" key="2">
    <source>
        <dbReference type="Pfam" id="PF01266"/>
    </source>
</evidence>
<evidence type="ECO:0000313" key="4">
    <source>
        <dbReference type="Proteomes" id="UP000061569"/>
    </source>
</evidence>
<dbReference type="GO" id="GO:0016491">
    <property type="term" value="F:oxidoreductase activity"/>
    <property type="evidence" value="ECO:0007669"/>
    <property type="project" value="UniProtKB-KW"/>
</dbReference>
<dbReference type="KEGG" id="lez:GLE_2917"/>
<name>A0A0S2DIN0_LYSEN</name>
<reference evidence="3 4" key="1">
    <citation type="submission" date="2015-11" db="EMBL/GenBank/DDBJ databases">
        <title>Genome sequences of Lysobacter enzymogenes strain C3 and Lysobacter antibioticus ATCC 29479.</title>
        <authorList>
            <person name="Kobayashi D.Y."/>
        </authorList>
    </citation>
    <scope>NUCLEOTIDE SEQUENCE [LARGE SCALE GENOMIC DNA]</scope>
    <source>
        <strain evidence="3 4">C3</strain>
    </source>
</reference>
<dbReference type="PANTHER" id="PTHR13847">
    <property type="entry name" value="SARCOSINE DEHYDROGENASE-RELATED"/>
    <property type="match status" value="1"/>
</dbReference>